<comment type="caution">
    <text evidence="1">The sequence shown here is derived from an EMBL/GenBank/DDBJ whole genome shotgun (WGS) entry which is preliminary data.</text>
</comment>
<dbReference type="Proteomes" id="UP000559256">
    <property type="component" value="Unassembled WGS sequence"/>
</dbReference>
<dbReference type="SUPFAM" id="SSF52047">
    <property type="entry name" value="RNI-like"/>
    <property type="match status" value="1"/>
</dbReference>
<evidence type="ECO:0000313" key="2">
    <source>
        <dbReference type="Proteomes" id="UP000559256"/>
    </source>
</evidence>
<dbReference type="Gene3D" id="1.20.1280.50">
    <property type="match status" value="1"/>
</dbReference>
<accession>A0A8H5G3K1</accession>
<gene>
    <name evidence="1" type="ORF">D9758_007500</name>
</gene>
<dbReference type="OrthoDB" id="3156934at2759"/>
<proteinExistence type="predicted"/>
<reference evidence="1 2" key="1">
    <citation type="journal article" date="2020" name="ISME J.">
        <title>Uncovering the hidden diversity of litter-decomposition mechanisms in mushroom-forming fungi.</title>
        <authorList>
            <person name="Floudas D."/>
            <person name="Bentzer J."/>
            <person name="Ahren D."/>
            <person name="Johansson T."/>
            <person name="Persson P."/>
            <person name="Tunlid A."/>
        </authorList>
    </citation>
    <scope>NUCLEOTIDE SEQUENCE [LARGE SCALE GENOMIC DNA]</scope>
    <source>
        <strain evidence="1 2">CBS 291.85</strain>
    </source>
</reference>
<protein>
    <recommendedName>
        <fullName evidence="3">F-box domain-containing protein</fullName>
    </recommendedName>
</protein>
<sequence length="553" mass="62009">MSISDRNYYSAGQEIDYIDHKIRSLVDEIRRPPGANIHSTDAEDELLELKTRWNELVPISMLPNEIISEVFLVCARCDVDHSHSCWSWINVSYICKRWRNVALGSPMLWGYLDFLKPALVPEMLRRSQKAPLIVSVPQKHIIKDQVEDAVISALHHIHRVSEITLRNVVTASLGKALSDIRQGAPLLHTLCLTRGETEVATLASSKHPVVLPSDFLNGNAPCLRHVDLHGFHLSWDSDFLKNLTTLKLTYNSPTHAPSLQQLTHVLDRMPGLETLKLWILPLSDTTVTSGFAFAQLLHLREIGLMGDVDGCAILLDHISFPCTARMRFGCVVDSRIEPDVLDKASPMLSSLSRLRSQFSSEFQPQSSIASIDVSASFRNLQITLGRNSVVTTSPSPYWLQLSMHYDTTLHEELTQKVFEALSPLHNVRVLSFTGWIPSLYESFSLGLSNVQTLHVRGTEGLSILDDLLRLTETELKFALFPSLVCLSLVGVAFGPASQLTDLELDRINDMLLERRQMKAGIRELRLANCKGLTREHTERLKDICTDAGVECVE</sequence>
<dbReference type="EMBL" id="JAACJM010000050">
    <property type="protein sequence ID" value="KAF5357640.1"/>
    <property type="molecule type" value="Genomic_DNA"/>
</dbReference>
<dbReference type="AlphaFoldDB" id="A0A8H5G3K1"/>
<keyword evidence="2" id="KW-1185">Reference proteome</keyword>
<dbReference type="InterPro" id="IPR032675">
    <property type="entry name" value="LRR_dom_sf"/>
</dbReference>
<name>A0A8H5G3K1_9AGAR</name>
<organism evidence="1 2">
    <name type="scientific">Tetrapyrgos nigripes</name>
    <dbReference type="NCBI Taxonomy" id="182062"/>
    <lineage>
        <taxon>Eukaryota</taxon>
        <taxon>Fungi</taxon>
        <taxon>Dikarya</taxon>
        <taxon>Basidiomycota</taxon>
        <taxon>Agaricomycotina</taxon>
        <taxon>Agaricomycetes</taxon>
        <taxon>Agaricomycetidae</taxon>
        <taxon>Agaricales</taxon>
        <taxon>Marasmiineae</taxon>
        <taxon>Marasmiaceae</taxon>
        <taxon>Tetrapyrgos</taxon>
    </lineage>
</organism>
<evidence type="ECO:0000313" key="1">
    <source>
        <dbReference type="EMBL" id="KAF5357640.1"/>
    </source>
</evidence>
<evidence type="ECO:0008006" key="3">
    <source>
        <dbReference type="Google" id="ProtNLM"/>
    </source>
</evidence>
<dbReference type="Gene3D" id="3.80.10.10">
    <property type="entry name" value="Ribonuclease Inhibitor"/>
    <property type="match status" value="1"/>
</dbReference>